<organism evidence="7 8">
    <name type="scientific">Rhodosorus marinus</name>
    <dbReference type="NCBI Taxonomy" id="101924"/>
    <lineage>
        <taxon>Eukaryota</taxon>
        <taxon>Rhodophyta</taxon>
        <taxon>Stylonematophyceae</taxon>
        <taxon>Stylonematales</taxon>
        <taxon>Stylonemataceae</taxon>
        <taxon>Rhodosorus</taxon>
    </lineage>
</organism>
<name>A0AAV8UTU5_9RHOD</name>
<dbReference type="SUPFAM" id="SSF56542">
    <property type="entry name" value="Substrate-binding domain of HMG-CoA reductase"/>
    <property type="match status" value="1"/>
</dbReference>
<dbReference type="NCBIfam" id="TIGR00533">
    <property type="entry name" value="HMG_CoA_R_NADP"/>
    <property type="match status" value="1"/>
</dbReference>
<dbReference type="InterPro" id="IPR023074">
    <property type="entry name" value="HMG_CoA_Rdtase_cat_sf"/>
</dbReference>
<evidence type="ECO:0000256" key="6">
    <source>
        <dbReference type="RuleBase" id="RU361219"/>
    </source>
</evidence>
<dbReference type="SUPFAM" id="SSF55035">
    <property type="entry name" value="NAD-binding domain of HMG-CoA reductase"/>
    <property type="match status" value="1"/>
</dbReference>
<dbReference type="PANTHER" id="PTHR10572">
    <property type="entry name" value="3-HYDROXY-3-METHYLGLUTARYL-COENZYME A REDUCTASE"/>
    <property type="match status" value="1"/>
</dbReference>
<comment type="pathway">
    <text evidence="6">Metabolic intermediate biosynthesis; (R)-mevalonate biosynthesis; (R)-mevalonate from acetyl-CoA: step 3/3.</text>
</comment>
<dbReference type="GO" id="GO:0008299">
    <property type="term" value="P:isoprenoid biosynthetic process"/>
    <property type="evidence" value="ECO:0007669"/>
    <property type="project" value="InterPro"/>
</dbReference>
<dbReference type="GO" id="GO:0016126">
    <property type="term" value="P:sterol biosynthetic process"/>
    <property type="evidence" value="ECO:0007669"/>
    <property type="project" value="TreeGrafter"/>
</dbReference>
<keyword evidence="6" id="KW-0256">Endoplasmic reticulum</keyword>
<gene>
    <name evidence="7" type="ORF">NDN08_002460</name>
</gene>
<dbReference type="Pfam" id="PF00368">
    <property type="entry name" value="HMG-CoA_red"/>
    <property type="match status" value="1"/>
</dbReference>
<dbReference type="GO" id="GO:0005778">
    <property type="term" value="C:peroxisomal membrane"/>
    <property type="evidence" value="ECO:0007669"/>
    <property type="project" value="TreeGrafter"/>
</dbReference>
<dbReference type="InterPro" id="IPR023282">
    <property type="entry name" value="HMG_CoA_Rdtase_N"/>
</dbReference>
<keyword evidence="6" id="KW-1133">Transmembrane helix</keyword>
<keyword evidence="6" id="KW-0812">Transmembrane</keyword>
<evidence type="ECO:0000313" key="8">
    <source>
        <dbReference type="Proteomes" id="UP001157974"/>
    </source>
</evidence>
<evidence type="ECO:0000256" key="5">
    <source>
        <dbReference type="ARBA" id="ARBA00023136"/>
    </source>
</evidence>
<keyword evidence="5 6" id="KW-0472">Membrane</keyword>
<protein>
    <recommendedName>
        <fullName evidence="6">3-hydroxy-3-methylglutaryl coenzyme A reductase</fullName>
        <shortName evidence="6">HMG-CoA reductase</shortName>
        <ecNumber evidence="6">1.1.1.34</ecNumber>
    </recommendedName>
</protein>
<proteinExistence type="inferred from homology"/>
<reference evidence="7 8" key="1">
    <citation type="journal article" date="2023" name="Nat. Commun.">
        <title>Origin of minicircular mitochondrial genomes in red algae.</title>
        <authorList>
            <person name="Lee Y."/>
            <person name="Cho C.H."/>
            <person name="Lee Y.M."/>
            <person name="Park S.I."/>
            <person name="Yang J.H."/>
            <person name="West J.A."/>
            <person name="Bhattacharya D."/>
            <person name="Yoon H.S."/>
        </authorList>
    </citation>
    <scope>NUCLEOTIDE SEQUENCE [LARGE SCALE GENOMIC DNA]</scope>
    <source>
        <strain evidence="7 8">CCMP1338</strain>
        <tissue evidence="7">Whole cell</tissue>
    </source>
</reference>
<dbReference type="Proteomes" id="UP001157974">
    <property type="component" value="Unassembled WGS sequence"/>
</dbReference>
<feature type="transmembrane region" description="Helical" evidence="6">
    <location>
        <begin position="12"/>
        <end position="32"/>
    </location>
</feature>
<dbReference type="Gene3D" id="1.10.3270.10">
    <property type="entry name" value="HMGR, N-terminal domain"/>
    <property type="match status" value="1"/>
</dbReference>
<dbReference type="FunFam" id="3.30.70.420:FF:000001">
    <property type="entry name" value="3-hydroxy-3-methylglutaryl coenzyme A reductase"/>
    <property type="match status" value="1"/>
</dbReference>
<dbReference type="InterPro" id="IPR004554">
    <property type="entry name" value="HMG_CoA_Rdtase_eu_arc"/>
</dbReference>
<dbReference type="GO" id="GO:0004420">
    <property type="term" value="F:hydroxymethylglutaryl-CoA reductase (NADPH) activity"/>
    <property type="evidence" value="ECO:0007669"/>
    <property type="project" value="UniProtKB-EC"/>
</dbReference>
<dbReference type="AlphaFoldDB" id="A0AAV8UTU5"/>
<dbReference type="PROSITE" id="PS50065">
    <property type="entry name" value="HMG_COA_REDUCTASE_4"/>
    <property type="match status" value="1"/>
</dbReference>
<comment type="catalytic activity">
    <reaction evidence="6">
        <text>(R)-mevalonate + 2 NADP(+) + CoA = (3S)-3-hydroxy-3-methylglutaryl-CoA + 2 NADPH + 2 H(+)</text>
        <dbReference type="Rhea" id="RHEA:15989"/>
        <dbReference type="ChEBI" id="CHEBI:15378"/>
        <dbReference type="ChEBI" id="CHEBI:36464"/>
        <dbReference type="ChEBI" id="CHEBI:43074"/>
        <dbReference type="ChEBI" id="CHEBI:57287"/>
        <dbReference type="ChEBI" id="CHEBI:57783"/>
        <dbReference type="ChEBI" id="CHEBI:58349"/>
        <dbReference type="EC" id="1.1.1.34"/>
    </reaction>
</comment>
<dbReference type="Gene3D" id="3.90.770.10">
    <property type="entry name" value="3-hydroxy-3-methylglutaryl-coenzyme A Reductase, Chain A, domain 2"/>
    <property type="match status" value="1"/>
</dbReference>
<dbReference type="PROSITE" id="PS00066">
    <property type="entry name" value="HMG_COA_REDUCTASE_1"/>
    <property type="match status" value="1"/>
</dbReference>
<dbReference type="GO" id="GO:0015936">
    <property type="term" value="P:coenzyme A metabolic process"/>
    <property type="evidence" value="ECO:0007669"/>
    <property type="project" value="InterPro"/>
</dbReference>
<dbReference type="GO" id="GO:0005789">
    <property type="term" value="C:endoplasmic reticulum membrane"/>
    <property type="evidence" value="ECO:0007669"/>
    <property type="project" value="UniProtKB-SubCell"/>
</dbReference>
<keyword evidence="8" id="KW-1185">Reference proteome</keyword>
<evidence type="ECO:0000256" key="1">
    <source>
        <dbReference type="ARBA" id="ARBA00004370"/>
    </source>
</evidence>
<evidence type="ECO:0000256" key="2">
    <source>
        <dbReference type="ARBA" id="ARBA00007661"/>
    </source>
</evidence>
<dbReference type="PRINTS" id="PR00071">
    <property type="entry name" value="HMGCOARDTASE"/>
</dbReference>
<dbReference type="InterPro" id="IPR002202">
    <property type="entry name" value="HMG_CoA_Rdtase"/>
</dbReference>
<dbReference type="InterPro" id="IPR009023">
    <property type="entry name" value="HMG_CoA_Rdtase_NAD(P)-bd_sf"/>
</dbReference>
<dbReference type="PROSITE" id="PS00318">
    <property type="entry name" value="HMG_COA_REDUCTASE_2"/>
    <property type="match status" value="1"/>
</dbReference>
<dbReference type="FunFam" id="3.90.770.10:FF:000001">
    <property type="entry name" value="3-hydroxy-3-methylglutaryl coenzyme A reductase"/>
    <property type="match status" value="1"/>
</dbReference>
<dbReference type="CDD" id="cd00643">
    <property type="entry name" value="HMG-CoA_reductase_classI"/>
    <property type="match status" value="1"/>
</dbReference>
<keyword evidence="3 6" id="KW-0521">NADP</keyword>
<keyword evidence="4 6" id="KW-0560">Oxidoreductase</keyword>
<dbReference type="Gene3D" id="3.30.70.420">
    <property type="entry name" value="Hydroxymethylglutaryl-CoA reductase, class I/II, NAD/NADP-binding domain"/>
    <property type="match status" value="1"/>
</dbReference>
<dbReference type="EC" id="1.1.1.34" evidence="6"/>
<comment type="similarity">
    <text evidence="2 6">Belongs to the HMG-CoA reductase family.</text>
</comment>
<dbReference type="EMBL" id="JAMWBK010000004">
    <property type="protein sequence ID" value="KAJ8905959.1"/>
    <property type="molecule type" value="Genomic_DNA"/>
</dbReference>
<comment type="caution">
    <text evidence="6">Lacks conserved residue(s) required for the propagation of feature annotation.</text>
</comment>
<comment type="subcellular location">
    <subcellularLocation>
        <location evidence="6">Endoplasmic reticulum membrane</location>
        <topology evidence="6">Multi-pass membrane protein</topology>
    </subcellularLocation>
    <subcellularLocation>
        <location evidence="1">Membrane</location>
    </subcellularLocation>
</comment>
<evidence type="ECO:0000256" key="4">
    <source>
        <dbReference type="ARBA" id="ARBA00023002"/>
    </source>
</evidence>
<sequence>MSAEALLEQLGVPGIGLKLVGLFFVSVFILFWPGIAELSDSVITYIAESKTGQLTRRVYRTIAVPHRGEEQGILQEVALNQEELNSGVLRLQTWIPAGVEKGVQCENHSAKLNHSLRAPIPPSLEGAVGRNDRAPSLLNRSIFSSDSALRAVSSSSSIASIGTGSSNNLKLLEDEQVLAKLQSGEMSVHALEKKLGDTARAVRIRREYFSQKNMMNFEGVPFEGYDYETVFGSCCEVVVGYLPMPLGLVGPLHIDGEVLHVPMATTEGTLVASTNRGCKAISLSGGVETTLVADGITRAPCVQLPSVREAAIVKRWLDDPMNMGRISEAFNSTTRYGRLESVKTVIAGRLLYIRFKCFSGDAMGMNMVSKGTDCVLEMLLQEFPNIEVISLSGNFCTDKKPAAVNWIEGRGKSVSAEAIVRGDLVKKVLKTSVASLVDINYKKNMVGSAMAGSIGGYNAHAANIVSAVFLATGQDPAQVVESANCITLLEECNGGADLRIMVTMPSIEVGTIGGGTVLGPQGANLEMLGCRGTGSVPGENSAKLAKVIAGTVMCAELSLLSALSVGHLVQAHMKHNRSSANLAKN</sequence>
<comment type="caution">
    <text evidence="7">The sequence shown here is derived from an EMBL/GenBank/DDBJ whole genome shotgun (WGS) entry which is preliminary data.</text>
</comment>
<dbReference type="InterPro" id="IPR009029">
    <property type="entry name" value="HMG_CoA_Rdtase_sub-bd_dom_sf"/>
</dbReference>
<evidence type="ECO:0000313" key="7">
    <source>
        <dbReference type="EMBL" id="KAJ8905959.1"/>
    </source>
</evidence>
<evidence type="ECO:0000256" key="3">
    <source>
        <dbReference type="ARBA" id="ARBA00022857"/>
    </source>
</evidence>
<accession>A0AAV8UTU5</accession>
<dbReference type="InterPro" id="IPR023076">
    <property type="entry name" value="HMG_CoA_Rdtase_CS"/>
</dbReference>
<dbReference type="PANTHER" id="PTHR10572:SF24">
    <property type="entry name" value="3-HYDROXY-3-METHYLGLUTARYL-COENZYME A REDUCTASE"/>
    <property type="match status" value="1"/>
</dbReference>